<dbReference type="Proteomes" id="UP001140562">
    <property type="component" value="Unassembled WGS sequence"/>
</dbReference>
<evidence type="ECO:0000313" key="2">
    <source>
        <dbReference type="EMBL" id="KAJ4336394.1"/>
    </source>
</evidence>
<evidence type="ECO:0000313" key="3">
    <source>
        <dbReference type="Proteomes" id="UP001140562"/>
    </source>
</evidence>
<sequence length="267" mass="29433">MRATKRISNFQNWAARQIREVKKAAQEAMRSLIGKGGCPCLLQGGSDTRGIVKPTVDKKTPSTHCQSSTAAIEQLETNITTLTHLVHTLRTKPSPPHSEANSNDLYCDDIPEPRNTDTADNVTPPTASPSTDAEQTGPTDTVEVDSTSNGDSTAPAPLVRQISNGRLTITIDPTMLLTLPFIHTMLQHFFTTRFPDDGAVADIGVEGRSDPASNEESAGMTHGVTRDEYRSTTKGKKRRQREMCKEETTEKVNQPWTWMYSMYLVEV</sequence>
<organism evidence="2 3">
    <name type="scientific">Didymella glomerata</name>
    <dbReference type="NCBI Taxonomy" id="749621"/>
    <lineage>
        <taxon>Eukaryota</taxon>
        <taxon>Fungi</taxon>
        <taxon>Dikarya</taxon>
        <taxon>Ascomycota</taxon>
        <taxon>Pezizomycotina</taxon>
        <taxon>Dothideomycetes</taxon>
        <taxon>Pleosporomycetidae</taxon>
        <taxon>Pleosporales</taxon>
        <taxon>Pleosporineae</taxon>
        <taxon>Didymellaceae</taxon>
        <taxon>Didymella</taxon>
    </lineage>
</organism>
<accession>A0A9W8WZF7</accession>
<feature type="region of interest" description="Disordered" evidence="1">
    <location>
        <begin position="206"/>
        <end position="248"/>
    </location>
</feature>
<protein>
    <submittedName>
        <fullName evidence="2">Uncharacterized protein</fullName>
    </submittedName>
</protein>
<gene>
    <name evidence="2" type="ORF">N0V87_005410</name>
</gene>
<name>A0A9W8WZF7_9PLEO</name>
<dbReference type="EMBL" id="JAPEUV010000049">
    <property type="protein sequence ID" value="KAJ4336394.1"/>
    <property type="molecule type" value="Genomic_DNA"/>
</dbReference>
<evidence type="ECO:0000256" key="1">
    <source>
        <dbReference type="SAM" id="MobiDB-lite"/>
    </source>
</evidence>
<reference evidence="2" key="1">
    <citation type="submission" date="2022-10" db="EMBL/GenBank/DDBJ databases">
        <title>Tapping the CABI collections for fungal endophytes: first genome assemblies for Collariella, Neodidymelliopsis, Ascochyta clinopodiicola, Didymella pomorum, Didymosphaeria variabile, Neocosmospora piperis and Neocucurbitaria cava.</title>
        <authorList>
            <person name="Hill R."/>
        </authorList>
    </citation>
    <scope>NUCLEOTIDE SEQUENCE</scope>
    <source>
        <strain evidence="2">IMI 360193</strain>
    </source>
</reference>
<keyword evidence="3" id="KW-1185">Reference proteome</keyword>
<dbReference type="AlphaFoldDB" id="A0A9W8WZF7"/>
<proteinExistence type="predicted"/>
<feature type="compositionally biased region" description="Polar residues" evidence="1">
    <location>
        <begin position="118"/>
        <end position="152"/>
    </location>
</feature>
<comment type="caution">
    <text evidence="2">The sequence shown here is derived from an EMBL/GenBank/DDBJ whole genome shotgun (WGS) entry which is preliminary data.</text>
</comment>
<feature type="region of interest" description="Disordered" evidence="1">
    <location>
        <begin position="89"/>
        <end position="159"/>
    </location>
</feature>